<keyword evidence="5" id="KW-0998">Cell outer membrane</keyword>
<comment type="subcellular location">
    <subcellularLocation>
        <location evidence="1">Cell outer membrane</location>
    </subcellularLocation>
</comment>
<proteinExistence type="inferred from homology"/>
<dbReference type="AlphaFoldDB" id="A0A6G7LM58"/>
<feature type="signal peptide" evidence="6">
    <location>
        <begin position="1"/>
        <end position="41"/>
    </location>
</feature>
<dbReference type="GO" id="GO:0009279">
    <property type="term" value="C:cell outer membrane"/>
    <property type="evidence" value="ECO:0007669"/>
    <property type="project" value="UniProtKB-SubCell"/>
</dbReference>
<dbReference type="PANTHER" id="PTHR38776">
    <property type="entry name" value="MLTA-INTERACTING PROTEIN-RELATED"/>
    <property type="match status" value="1"/>
</dbReference>
<dbReference type="EMBL" id="CP045857">
    <property type="protein sequence ID" value="QIJ02859.1"/>
    <property type="molecule type" value="Genomic_DNA"/>
</dbReference>
<dbReference type="KEGG" id="schk:GII14_00800"/>
<dbReference type="Proteomes" id="UP000502117">
    <property type="component" value="Chromosome"/>
</dbReference>
<dbReference type="InterPro" id="IPR010583">
    <property type="entry name" value="MipA"/>
</dbReference>
<organism evidence="7 8">
    <name type="scientific">Shewanella chilikensis</name>
    <dbReference type="NCBI Taxonomy" id="558541"/>
    <lineage>
        <taxon>Bacteria</taxon>
        <taxon>Pseudomonadati</taxon>
        <taxon>Pseudomonadota</taxon>
        <taxon>Gammaproteobacteria</taxon>
        <taxon>Alteromonadales</taxon>
        <taxon>Shewanellaceae</taxon>
        <taxon>Shewanella</taxon>
    </lineage>
</organism>
<evidence type="ECO:0000256" key="4">
    <source>
        <dbReference type="ARBA" id="ARBA00023136"/>
    </source>
</evidence>
<evidence type="ECO:0000256" key="6">
    <source>
        <dbReference type="SAM" id="SignalP"/>
    </source>
</evidence>
<evidence type="ECO:0000313" key="7">
    <source>
        <dbReference type="EMBL" id="QIJ02859.1"/>
    </source>
</evidence>
<protein>
    <submittedName>
        <fullName evidence="7">MipA/OmpV family protein</fullName>
    </submittedName>
</protein>
<keyword evidence="4" id="KW-0472">Membrane</keyword>
<gene>
    <name evidence="7" type="ORF">GII14_00800</name>
</gene>
<evidence type="ECO:0000313" key="8">
    <source>
        <dbReference type="Proteomes" id="UP000502117"/>
    </source>
</evidence>
<accession>A0A6G7LM58</accession>
<keyword evidence="3 6" id="KW-0732">Signal</keyword>
<evidence type="ECO:0000256" key="3">
    <source>
        <dbReference type="ARBA" id="ARBA00022729"/>
    </source>
</evidence>
<dbReference type="PANTHER" id="PTHR38776:SF1">
    <property type="entry name" value="MLTA-INTERACTING PROTEIN-RELATED"/>
    <property type="match status" value="1"/>
</dbReference>
<sequence>MAAAPRTMPWISYVFRRSNMKAFRFSALALIGAAVSNAALADNTDVYIRNGQIYSHENSFFVSAGAYQGSELYQGVDSKLRPFGNLGYNGKDFNVSLANINYRFFGNDKDLFNLSLYLGSPGIALKGSDAAALGGIHERKLSGDLGINLDTQLGFGTLSTSVQHDVTNRYNGFIGQVRYAVPLNLGWGTVVPYAGVSYLSRDFTQYYFGVSKAEANKQHKDYQPGKAFTYNAGYKLIVPLSEHLELSQSSNFNYLDSAIADSPIVDSKQQWNANLALTYYF</sequence>
<name>A0A6G7LM58_9GAMM</name>
<feature type="chain" id="PRO_5026110890" evidence="6">
    <location>
        <begin position="42"/>
        <end position="281"/>
    </location>
</feature>
<evidence type="ECO:0000256" key="5">
    <source>
        <dbReference type="ARBA" id="ARBA00023237"/>
    </source>
</evidence>
<evidence type="ECO:0000256" key="1">
    <source>
        <dbReference type="ARBA" id="ARBA00004442"/>
    </source>
</evidence>
<dbReference type="Pfam" id="PF06629">
    <property type="entry name" value="MipA"/>
    <property type="match status" value="1"/>
</dbReference>
<evidence type="ECO:0000256" key="2">
    <source>
        <dbReference type="ARBA" id="ARBA00005722"/>
    </source>
</evidence>
<dbReference type="GO" id="GO:0009252">
    <property type="term" value="P:peptidoglycan biosynthetic process"/>
    <property type="evidence" value="ECO:0007669"/>
    <property type="project" value="TreeGrafter"/>
</dbReference>
<comment type="similarity">
    <text evidence="2">Belongs to the MipA/OmpV family.</text>
</comment>
<reference evidence="7 8" key="1">
    <citation type="submission" date="2019-11" db="EMBL/GenBank/DDBJ databases">
        <title>Complete Genome Sequence of Shewanella chilikensis Strain DC57, Isolated from Corroded Seal Rings at a floating production facility in Australia.</title>
        <authorList>
            <person name="Salgar-Chaparro S.J."/>
            <person name="Castillo-Villamizar G.A."/>
            <person name="Poehlein A."/>
            <person name="Daniel R."/>
            <person name="Machuca L."/>
        </authorList>
    </citation>
    <scope>NUCLEOTIDE SEQUENCE [LARGE SCALE GENOMIC DNA]</scope>
    <source>
        <strain evidence="7 8">DC57</strain>
    </source>
</reference>